<dbReference type="InParanoid" id="A7F981"/>
<dbReference type="AlphaFoldDB" id="A7F981"/>
<dbReference type="KEGG" id="ssl:SS1G_14162"/>
<dbReference type="EMBL" id="CH476650">
    <property type="protein sequence ID" value="EDO00292.1"/>
    <property type="molecule type" value="Genomic_DNA"/>
</dbReference>
<protein>
    <submittedName>
        <fullName evidence="1">Uncharacterized protein</fullName>
    </submittedName>
</protein>
<proteinExistence type="predicted"/>
<dbReference type="GeneID" id="5480927"/>
<name>A7F981_SCLS1</name>
<evidence type="ECO:0000313" key="2">
    <source>
        <dbReference type="Proteomes" id="UP000001312"/>
    </source>
</evidence>
<evidence type="ECO:0000313" key="1">
    <source>
        <dbReference type="EMBL" id="EDO00292.1"/>
    </source>
</evidence>
<gene>
    <name evidence="1" type="ORF">SS1G_14162</name>
</gene>
<organism evidence="1 2">
    <name type="scientific">Sclerotinia sclerotiorum (strain ATCC 18683 / 1980 / Ss-1)</name>
    <name type="common">White mold</name>
    <name type="synonym">Whetzelinia sclerotiorum</name>
    <dbReference type="NCBI Taxonomy" id="665079"/>
    <lineage>
        <taxon>Eukaryota</taxon>
        <taxon>Fungi</taxon>
        <taxon>Dikarya</taxon>
        <taxon>Ascomycota</taxon>
        <taxon>Pezizomycotina</taxon>
        <taxon>Leotiomycetes</taxon>
        <taxon>Helotiales</taxon>
        <taxon>Sclerotiniaceae</taxon>
        <taxon>Sclerotinia</taxon>
    </lineage>
</organism>
<keyword evidence="2" id="KW-1185">Reference proteome</keyword>
<dbReference type="RefSeq" id="XP_001584879.1">
    <property type="nucleotide sequence ID" value="XM_001584829.1"/>
</dbReference>
<dbReference type="Proteomes" id="UP000001312">
    <property type="component" value="Unassembled WGS sequence"/>
</dbReference>
<reference evidence="2" key="1">
    <citation type="journal article" date="2011" name="PLoS Genet.">
        <title>Genomic analysis of the necrotrophic fungal pathogens Sclerotinia sclerotiorum and Botrytis cinerea.</title>
        <authorList>
            <person name="Amselem J."/>
            <person name="Cuomo C.A."/>
            <person name="van Kan J.A."/>
            <person name="Viaud M."/>
            <person name="Benito E.P."/>
            <person name="Couloux A."/>
            <person name="Coutinho P.M."/>
            <person name="de Vries R.P."/>
            <person name="Dyer P.S."/>
            <person name="Fillinger S."/>
            <person name="Fournier E."/>
            <person name="Gout L."/>
            <person name="Hahn M."/>
            <person name="Kohn L."/>
            <person name="Lapalu N."/>
            <person name="Plummer K.M."/>
            <person name="Pradier J.M."/>
            <person name="Quevillon E."/>
            <person name="Sharon A."/>
            <person name="Simon A."/>
            <person name="ten Have A."/>
            <person name="Tudzynski B."/>
            <person name="Tudzynski P."/>
            <person name="Wincker P."/>
            <person name="Andrew M."/>
            <person name="Anthouard V."/>
            <person name="Beever R.E."/>
            <person name="Beffa R."/>
            <person name="Benoit I."/>
            <person name="Bouzid O."/>
            <person name="Brault B."/>
            <person name="Chen Z."/>
            <person name="Choquer M."/>
            <person name="Collemare J."/>
            <person name="Cotton P."/>
            <person name="Danchin E.G."/>
            <person name="Da Silva C."/>
            <person name="Gautier A."/>
            <person name="Giraud C."/>
            <person name="Giraud T."/>
            <person name="Gonzalez C."/>
            <person name="Grossetete S."/>
            <person name="Guldener U."/>
            <person name="Henrissat B."/>
            <person name="Howlett B.J."/>
            <person name="Kodira C."/>
            <person name="Kretschmer M."/>
            <person name="Lappartient A."/>
            <person name="Leroch M."/>
            <person name="Levis C."/>
            <person name="Mauceli E."/>
            <person name="Neuveglise C."/>
            <person name="Oeser B."/>
            <person name="Pearson M."/>
            <person name="Poulain J."/>
            <person name="Poussereau N."/>
            <person name="Quesneville H."/>
            <person name="Rascle C."/>
            <person name="Schumacher J."/>
            <person name="Segurens B."/>
            <person name="Sexton A."/>
            <person name="Silva E."/>
            <person name="Sirven C."/>
            <person name="Soanes D.M."/>
            <person name="Talbot N.J."/>
            <person name="Templeton M."/>
            <person name="Yandava C."/>
            <person name="Yarden O."/>
            <person name="Zeng Q."/>
            <person name="Rollins J.A."/>
            <person name="Lebrun M.H."/>
            <person name="Dickman M."/>
        </authorList>
    </citation>
    <scope>NUCLEOTIDE SEQUENCE [LARGE SCALE GENOMIC DNA]</scope>
    <source>
        <strain evidence="2">ATCC 18683 / 1980 / Ss-1</strain>
    </source>
</reference>
<accession>A7F981</accession>
<sequence>MESRRAFILRNGGLGSFKIQNYAALPAPLSEASIKARSGDNTFFNHEIYQDLQSFRENGSNNVIISKEEQKIIIDNNTLLIKELDPGGICSKNKIFSSKVRFEAVPETPETTIERRTKQITIYEEGKCMRRKEVYLYRASAKIPRDGISSASRLGVWI</sequence>